<comment type="caution">
    <text evidence="3">The sequence shown here is derived from an EMBL/GenBank/DDBJ whole genome shotgun (WGS) entry which is preliminary data.</text>
</comment>
<keyword evidence="2" id="KW-0812">Transmembrane</keyword>
<keyword evidence="1" id="KW-0677">Repeat</keyword>
<evidence type="ECO:0000256" key="1">
    <source>
        <dbReference type="ARBA" id="ARBA00022737"/>
    </source>
</evidence>
<dbReference type="Gene3D" id="1.25.40.10">
    <property type="entry name" value="Tetratricopeptide repeat domain"/>
    <property type="match status" value="1"/>
</dbReference>
<dbReference type="AlphaFoldDB" id="A0AAP0KFV4"/>
<gene>
    <name evidence="3" type="ORF">Syun_009272</name>
</gene>
<organism evidence="3 4">
    <name type="scientific">Stephania yunnanensis</name>
    <dbReference type="NCBI Taxonomy" id="152371"/>
    <lineage>
        <taxon>Eukaryota</taxon>
        <taxon>Viridiplantae</taxon>
        <taxon>Streptophyta</taxon>
        <taxon>Embryophyta</taxon>
        <taxon>Tracheophyta</taxon>
        <taxon>Spermatophyta</taxon>
        <taxon>Magnoliopsida</taxon>
        <taxon>Ranunculales</taxon>
        <taxon>Menispermaceae</taxon>
        <taxon>Menispermoideae</taxon>
        <taxon>Cissampelideae</taxon>
        <taxon>Stephania</taxon>
    </lineage>
</organism>
<name>A0AAP0KFV4_9MAGN</name>
<evidence type="ECO:0000313" key="4">
    <source>
        <dbReference type="Proteomes" id="UP001420932"/>
    </source>
</evidence>
<dbReference type="InterPro" id="IPR002885">
    <property type="entry name" value="PPR_rpt"/>
</dbReference>
<accession>A0AAP0KFV4</accession>
<dbReference type="NCBIfam" id="TIGR00756">
    <property type="entry name" value="PPR"/>
    <property type="match status" value="1"/>
</dbReference>
<dbReference type="InterPro" id="IPR011990">
    <property type="entry name" value="TPR-like_helical_dom_sf"/>
</dbReference>
<keyword evidence="4" id="KW-1185">Reference proteome</keyword>
<reference evidence="3 4" key="1">
    <citation type="submission" date="2024-01" db="EMBL/GenBank/DDBJ databases">
        <title>Genome assemblies of Stephania.</title>
        <authorList>
            <person name="Yang L."/>
        </authorList>
    </citation>
    <scope>NUCLEOTIDE SEQUENCE [LARGE SCALE GENOMIC DNA]</scope>
    <source>
        <strain evidence="3">YNDBR</strain>
        <tissue evidence="3">Leaf</tissue>
    </source>
</reference>
<dbReference type="EMBL" id="JBBNAF010000004">
    <property type="protein sequence ID" value="KAK9150963.1"/>
    <property type="molecule type" value="Genomic_DNA"/>
</dbReference>
<evidence type="ECO:0000313" key="3">
    <source>
        <dbReference type="EMBL" id="KAK9150963.1"/>
    </source>
</evidence>
<evidence type="ECO:0008006" key="5">
    <source>
        <dbReference type="Google" id="ProtNLM"/>
    </source>
</evidence>
<proteinExistence type="predicted"/>
<keyword evidence="2" id="KW-1133">Transmembrane helix</keyword>
<sequence length="93" mass="10637">MYAQNGELKDAHLLFDKSPPIYAVSYTAMITGYVSGGCLDDTRKLFDEMPNIDEKGNWVFGDRALTVLLLLFFVVRVKREVSVKREGRTKVEY</sequence>
<evidence type="ECO:0000256" key="2">
    <source>
        <dbReference type="SAM" id="Phobius"/>
    </source>
</evidence>
<feature type="transmembrane region" description="Helical" evidence="2">
    <location>
        <begin position="58"/>
        <end position="75"/>
    </location>
</feature>
<dbReference type="Pfam" id="PF01535">
    <property type="entry name" value="PPR"/>
    <property type="match status" value="1"/>
</dbReference>
<keyword evidence="2" id="KW-0472">Membrane</keyword>
<dbReference type="Proteomes" id="UP001420932">
    <property type="component" value="Unassembled WGS sequence"/>
</dbReference>
<protein>
    <recommendedName>
        <fullName evidence="5">Pentatricopeptide repeat-containing protein</fullName>
    </recommendedName>
</protein>